<dbReference type="AlphaFoldDB" id="A0A0F9KV66"/>
<accession>A0A0F9KV66</accession>
<dbReference type="EMBL" id="LAZR01014039">
    <property type="protein sequence ID" value="KKM19225.1"/>
    <property type="molecule type" value="Genomic_DNA"/>
</dbReference>
<comment type="caution">
    <text evidence="1">The sequence shown here is derived from an EMBL/GenBank/DDBJ whole genome shotgun (WGS) entry which is preliminary data.</text>
</comment>
<protein>
    <submittedName>
        <fullName evidence="1">Uncharacterized protein</fullName>
    </submittedName>
</protein>
<organism evidence="1">
    <name type="scientific">marine sediment metagenome</name>
    <dbReference type="NCBI Taxonomy" id="412755"/>
    <lineage>
        <taxon>unclassified sequences</taxon>
        <taxon>metagenomes</taxon>
        <taxon>ecological metagenomes</taxon>
    </lineage>
</organism>
<proteinExistence type="predicted"/>
<evidence type="ECO:0000313" key="1">
    <source>
        <dbReference type="EMBL" id="KKM19225.1"/>
    </source>
</evidence>
<name>A0A0F9KV66_9ZZZZ</name>
<gene>
    <name evidence="1" type="ORF">LCGC14_1657840</name>
</gene>
<sequence>MSNWNKNEILKFLKSYAYEAPVGRAIGLADDFDQISRELHELQEAVAILSETVIKLDDHGAIPVELKSNRSAIRWALSKVQYCHGWVKLGPISNAMTKLMERVEDEIKRGIRQGW</sequence>
<reference evidence="1" key="1">
    <citation type="journal article" date="2015" name="Nature">
        <title>Complex archaea that bridge the gap between prokaryotes and eukaryotes.</title>
        <authorList>
            <person name="Spang A."/>
            <person name="Saw J.H."/>
            <person name="Jorgensen S.L."/>
            <person name="Zaremba-Niedzwiedzka K."/>
            <person name="Martijn J."/>
            <person name="Lind A.E."/>
            <person name="van Eijk R."/>
            <person name="Schleper C."/>
            <person name="Guy L."/>
            <person name="Ettema T.J."/>
        </authorList>
    </citation>
    <scope>NUCLEOTIDE SEQUENCE</scope>
</reference>